<evidence type="ECO:0000313" key="2">
    <source>
        <dbReference type="Proteomes" id="UP001319045"/>
    </source>
</evidence>
<reference evidence="1 2" key="1">
    <citation type="journal article" date="2022" name="Int. J. Syst. Evol. Microbiol.">
        <title>Prevotella herbatica sp. nov., a plant polysaccharide-decomposing anaerobic bacterium isolated from a methanogenic reactor.</title>
        <authorList>
            <person name="Uek A."/>
            <person name="Tonouchi A."/>
            <person name="Kaku N."/>
            <person name="Ueki K."/>
        </authorList>
    </citation>
    <scope>NUCLEOTIDE SEQUENCE [LARGE SCALE GENOMIC DNA]</scope>
    <source>
        <strain evidence="1 2">WR041</strain>
    </source>
</reference>
<protein>
    <recommendedName>
        <fullName evidence="3">Nitrous oxide-stimulated promoter family protein</fullName>
    </recommendedName>
</protein>
<sequence length="98" mass="11762">MGNKIEKDKDTIQQMVTLYCRHKLNMPKPDEQYQKLISYCCLRLDKCKWGENKMACKNCPVHCYKPEMREQIRRVMRWAGPRMLFYKPIAAIKHLLGK</sequence>
<accession>A0ABN6EGG1</accession>
<dbReference type="RefSeq" id="WP_207155173.1">
    <property type="nucleotide sequence ID" value="NZ_AP024484.1"/>
</dbReference>
<gene>
    <name evidence="1" type="ORF">prwr041_08950</name>
</gene>
<keyword evidence="2" id="KW-1185">Reference proteome</keyword>
<dbReference type="NCBIfam" id="NF007714">
    <property type="entry name" value="PRK10410.1-2"/>
    <property type="match status" value="1"/>
</dbReference>
<name>A0ABN6EGG1_9BACT</name>
<organism evidence="1 2">
    <name type="scientific">Prevotella herbatica</name>
    <dbReference type="NCBI Taxonomy" id="2801997"/>
    <lineage>
        <taxon>Bacteria</taxon>
        <taxon>Pseudomonadati</taxon>
        <taxon>Bacteroidota</taxon>
        <taxon>Bacteroidia</taxon>
        <taxon>Bacteroidales</taxon>
        <taxon>Prevotellaceae</taxon>
        <taxon>Prevotella</taxon>
    </lineage>
</organism>
<dbReference type="InterPro" id="IPR020483">
    <property type="entry name" value="Uncharacterised_YgbA"/>
</dbReference>
<evidence type="ECO:0008006" key="3">
    <source>
        <dbReference type="Google" id="ProtNLM"/>
    </source>
</evidence>
<evidence type="ECO:0000313" key="1">
    <source>
        <dbReference type="EMBL" id="BCS85002.1"/>
    </source>
</evidence>
<proteinExistence type="predicted"/>
<dbReference type="EMBL" id="AP024484">
    <property type="protein sequence ID" value="BCS85002.1"/>
    <property type="molecule type" value="Genomic_DNA"/>
</dbReference>
<dbReference type="Pfam" id="PF11756">
    <property type="entry name" value="YgbA_NO"/>
    <property type="match status" value="1"/>
</dbReference>
<dbReference type="Proteomes" id="UP001319045">
    <property type="component" value="Chromosome"/>
</dbReference>